<dbReference type="EMBL" id="CP054929">
    <property type="protein sequence ID" value="QKW51023.1"/>
    <property type="molecule type" value="Genomic_DNA"/>
</dbReference>
<keyword evidence="1" id="KW-0812">Transmembrane</keyword>
<keyword evidence="3" id="KW-1185">Reference proteome</keyword>
<dbReference type="AlphaFoldDB" id="A0A7H8N9D3"/>
<evidence type="ECO:0000256" key="1">
    <source>
        <dbReference type="SAM" id="Phobius"/>
    </source>
</evidence>
<dbReference type="Proteomes" id="UP000509303">
    <property type="component" value="Chromosome"/>
</dbReference>
<reference evidence="2 3" key="1">
    <citation type="submission" date="2020-06" db="EMBL/GenBank/DDBJ databases">
        <title>Genome mining for natural products.</title>
        <authorList>
            <person name="Zhang B."/>
            <person name="Shi J."/>
            <person name="Ge H."/>
        </authorList>
    </citation>
    <scope>NUCLEOTIDE SEQUENCE [LARGE SCALE GENOMIC DNA]</scope>
    <source>
        <strain evidence="2 3">NA00687</strain>
    </source>
</reference>
<keyword evidence="1" id="KW-0472">Membrane</keyword>
<sequence>MNEHEWQEVIGTIGIFVLLITVVLTVIWQVGASRRARLQLAREGEYQRIAEAAIAGQRTIEQQLAQIGGQVADLQGRTDKIERVLKDVE</sequence>
<protein>
    <recommendedName>
        <fullName evidence="4">DUF2746 domain-containing protein</fullName>
    </recommendedName>
</protein>
<proteinExistence type="predicted"/>
<accession>A0A7H8N9D3</accession>
<evidence type="ECO:0000313" key="2">
    <source>
        <dbReference type="EMBL" id="QKW51023.1"/>
    </source>
</evidence>
<evidence type="ECO:0008006" key="4">
    <source>
        <dbReference type="Google" id="ProtNLM"/>
    </source>
</evidence>
<feature type="transmembrane region" description="Helical" evidence="1">
    <location>
        <begin position="6"/>
        <end position="28"/>
    </location>
</feature>
<dbReference type="RefSeq" id="WP_176162746.1">
    <property type="nucleotide sequence ID" value="NZ_CP054929.1"/>
</dbReference>
<name>A0A7H8N9D3_9ACTN</name>
<organism evidence="2 3">
    <name type="scientific">Streptomyces buecherae</name>
    <dbReference type="NCBI Taxonomy" id="2763006"/>
    <lineage>
        <taxon>Bacteria</taxon>
        <taxon>Bacillati</taxon>
        <taxon>Actinomycetota</taxon>
        <taxon>Actinomycetes</taxon>
        <taxon>Kitasatosporales</taxon>
        <taxon>Streptomycetaceae</taxon>
        <taxon>Streptomyces</taxon>
    </lineage>
</organism>
<gene>
    <name evidence="2" type="ORF">HUT08_17425</name>
</gene>
<evidence type="ECO:0000313" key="3">
    <source>
        <dbReference type="Proteomes" id="UP000509303"/>
    </source>
</evidence>
<keyword evidence="1" id="KW-1133">Transmembrane helix</keyword>